<accession>A0AAV7SSJ0</accession>
<organism evidence="1 2">
    <name type="scientific">Pleurodeles waltl</name>
    <name type="common">Iberian ribbed newt</name>
    <dbReference type="NCBI Taxonomy" id="8319"/>
    <lineage>
        <taxon>Eukaryota</taxon>
        <taxon>Metazoa</taxon>
        <taxon>Chordata</taxon>
        <taxon>Craniata</taxon>
        <taxon>Vertebrata</taxon>
        <taxon>Euteleostomi</taxon>
        <taxon>Amphibia</taxon>
        <taxon>Batrachia</taxon>
        <taxon>Caudata</taxon>
        <taxon>Salamandroidea</taxon>
        <taxon>Salamandridae</taxon>
        <taxon>Pleurodelinae</taxon>
        <taxon>Pleurodeles</taxon>
    </lineage>
</organism>
<protein>
    <submittedName>
        <fullName evidence="1">Uncharacterized protein</fullName>
    </submittedName>
</protein>
<dbReference type="Proteomes" id="UP001066276">
    <property type="component" value="Chromosome 4_2"/>
</dbReference>
<reference evidence="1" key="1">
    <citation type="journal article" date="2022" name="bioRxiv">
        <title>Sequencing and chromosome-scale assembly of the giantPleurodeles waltlgenome.</title>
        <authorList>
            <person name="Brown T."/>
            <person name="Elewa A."/>
            <person name="Iarovenko S."/>
            <person name="Subramanian E."/>
            <person name="Araus A.J."/>
            <person name="Petzold A."/>
            <person name="Susuki M."/>
            <person name="Suzuki K.-i.T."/>
            <person name="Hayashi T."/>
            <person name="Toyoda A."/>
            <person name="Oliveira C."/>
            <person name="Osipova E."/>
            <person name="Leigh N.D."/>
            <person name="Simon A."/>
            <person name="Yun M.H."/>
        </authorList>
    </citation>
    <scope>NUCLEOTIDE SEQUENCE</scope>
    <source>
        <strain evidence="1">20211129_DDA</strain>
        <tissue evidence="1">Liver</tissue>
    </source>
</reference>
<name>A0AAV7SSJ0_PLEWA</name>
<evidence type="ECO:0000313" key="2">
    <source>
        <dbReference type="Proteomes" id="UP001066276"/>
    </source>
</evidence>
<gene>
    <name evidence="1" type="ORF">NDU88_007491</name>
</gene>
<dbReference type="AlphaFoldDB" id="A0AAV7SSJ0"/>
<dbReference type="EMBL" id="JANPWB010000008">
    <property type="protein sequence ID" value="KAJ1167098.1"/>
    <property type="molecule type" value="Genomic_DNA"/>
</dbReference>
<proteinExistence type="predicted"/>
<comment type="caution">
    <text evidence="1">The sequence shown here is derived from an EMBL/GenBank/DDBJ whole genome shotgun (WGS) entry which is preliminary data.</text>
</comment>
<evidence type="ECO:0000313" key="1">
    <source>
        <dbReference type="EMBL" id="KAJ1167098.1"/>
    </source>
</evidence>
<keyword evidence="2" id="KW-1185">Reference proteome</keyword>
<sequence>MSTVFQTRTYWHLCTMVNQHVGIVVADNSHWLRVECRRRGQGKLLHGAPVMHGRVHGVAHPKEPWPFSISAVLGERQSWHELRQEFKAYAQN</sequence>